<keyword evidence="3" id="KW-0813">Transport</keyword>
<dbReference type="EMBL" id="LANP01000012">
    <property type="protein sequence ID" value="KJV56192.1"/>
    <property type="molecule type" value="Genomic_DNA"/>
</dbReference>
<evidence type="ECO:0000256" key="5">
    <source>
        <dbReference type="ARBA" id="ARBA00022692"/>
    </source>
</evidence>
<dbReference type="GO" id="GO:0055085">
    <property type="term" value="P:transmembrane transport"/>
    <property type="evidence" value="ECO:0007669"/>
    <property type="project" value="TreeGrafter"/>
</dbReference>
<keyword evidence="4" id="KW-1003">Cell membrane</keyword>
<evidence type="ECO:0008006" key="11">
    <source>
        <dbReference type="Google" id="ProtNLM"/>
    </source>
</evidence>
<dbReference type="PANTHER" id="PTHR21716">
    <property type="entry name" value="TRANSMEMBRANE PROTEIN"/>
    <property type="match status" value="1"/>
</dbReference>
<evidence type="ECO:0000256" key="6">
    <source>
        <dbReference type="ARBA" id="ARBA00022989"/>
    </source>
</evidence>
<dbReference type="STRING" id="1359168.OCHUTO_0559"/>
<comment type="caution">
    <text evidence="9">The sequence shown here is derived from an EMBL/GenBank/DDBJ whole genome shotgun (WGS) entry which is preliminary data.</text>
</comment>
<evidence type="ECO:0000313" key="9">
    <source>
        <dbReference type="EMBL" id="KJV56192.1"/>
    </source>
</evidence>
<protein>
    <recommendedName>
        <fullName evidence="11">AI-2E family transporter</fullName>
    </recommendedName>
</protein>
<reference evidence="9 10" key="1">
    <citation type="submission" date="2015-02" db="EMBL/GenBank/DDBJ databases">
        <title>Genome Sequencing of Rickettsiales.</title>
        <authorList>
            <person name="Daugherty S.C."/>
            <person name="Su Q."/>
            <person name="Abolude K."/>
            <person name="Beier-Sexton M."/>
            <person name="Carlyon J.A."/>
            <person name="Carter R."/>
            <person name="Day N.P."/>
            <person name="Dumler S.J."/>
            <person name="Dyachenko V."/>
            <person name="Godinez A."/>
            <person name="Kurtti T.J."/>
            <person name="Lichay M."/>
            <person name="Mullins K.E."/>
            <person name="Ott S."/>
            <person name="Pappas-Brown V."/>
            <person name="Paris D.H."/>
            <person name="Patel P."/>
            <person name="Richards A.L."/>
            <person name="Sadzewicz L."/>
            <person name="Sears K."/>
            <person name="Seidman D."/>
            <person name="Sengamalay N."/>
            <person name="Stenos J."/>
            <person name="Tallon L.J."/>
            <person name="Vincent G."/>
            <person name="Fraser C.M."/>
            <person name="Munderloh U."/>
            <person name="Dunning-Hotopp J.C."/>
        </authorList>
    </citation>
    <scope>NUCLEOTIDE SEQUENCE [LARGE SCALE GENOMIC DNA]</scope>
    <source>
        <strain evidence="9 10">Fuller</strain>
    </source>
</reference>
<dbReference type="PANTHER" id="PTHR21716:SF53">
    <property type="entry name" value="PERMEASE PERM-RELATED"/>
    <property type="match status" value="1"/>
</dbReference>
<keyword evidence="6 8" id="KW-1133">Transmembrane helix</keyword>
<feature type="transmembrane region" description="Helical" evidence="8">
    <location>
        <begin position="151"/>
        <end position="169"/>
    </location>
</feature>
<dbReference type="Pfam" id="PF01594">
    <property type="entry name" value="AI-2E_transport"/>
    <property type="match status" value="1"/>
</dbReference>
<evidence type="ECO:0000256" key="8">
    <source>
        <dbReference type="SAM" id="Phobius"/>
    </source>
</evidence>
<feature type="transmembrane region" description="Helical" evidence="8">
    <location>
        <begin position="233"/>
        <end position="263"/>
    </location>
</feature>
<gene>
    <name evidence="9" type="ORF">OCHUTO_0559</name>
</gene>
<feature type="transmembrane region" description="Helical" evidence="8">
    <location>
        <begin position="9"/>
        <end position="42"/>
    </location>
</feature>
<comment type="subcellular location">
    <subcellularLocation>
        <location evidence="1">Cell membrane</location>
        <topology evidence="1">Multi-pass membrane protein</topology>
    </subcellularLocation>
</comment>
<dbReference type="AlphaFoldDB" id="A0A0F3ML67"/>
<feature type="transmembrane region" description="Helical" evidence="8">
    <location>
        <begin position="62"/>
        <end position="84"/>
    </location>
</feature>
<evidence type="ECO:0000256" key="7">
    <source>
        <dbReference type="ARBA" id="ARBA00023136"/>
    </source>
</evidence>
<evidence type="ECO:0000313" key="10">
    <source>
        <dbReference type="Proteomes" id="UP000033616"/>
    </source>
</evidence>
<dbReference type="InterPro" id="IPR002549">
    <property type="entry name" value="AI-2E-like"/>
</dbReference>
<sequence length="275" mass="30864">MIIKANNYLLYFLITAITLSLCYFLINIATPFLAAAVLAYILNPLVEKLQIKLKLSRNSIVLMVFGIFLTTITAAILVLMPIIYKQIALLVSNIPIYKENIQNFIDSSNTINNLDNIINKNIKHMLNEIINSWILILTHILNHIWQYTITTIHSIITVGLSSIILFYFLRDWKLIINTINSILPQQGIAHINKIATNINTSLLAYAQGQLNICIILSIFYSISLLLINLDFSLIIGLFSGITIIIPIVGIIISTSIALITCFAKFGLSLSLLYIL</sequence>
<feature type="transmembrane region" description="Helical" evidence="8">
    <location>
        <begin position="202"/>
        <end position="227"/>
    </location>
</feature>
<keyword evidence="10" id="KW-1185">Reference proteome</keyword>
<keyword evidence="5 8" id="KW-0812">Transmembrane</keyword>
<keyword evidence="7 8" id="KW-0472">Membrane</keyword>
<dbReference type="PATRIC" id="fig|1359168.3.peg.146"/>
<organism evidence="9 10">
    <name type="scientific">Orientia chuto str. Dubai</name>
    <dbReference type="NCBI Taxonomy" id="1359168"/>
    <lineage>
        <taxon>Bacteria</taxon>
        <taxon>Pseudomonadati</taxon>
        <taxon>Pseudomonadota</taxon>
        <taxon>Alphaproteobacteria</taxon>
        <taxon>Rickettsiales</taxon>
        <taxon>Rickettsiaceae</taxon>
        <taxon>Rickettsieae</taxon>
        <taxon>Orientia</taxon>
    </lineage>
</organism>
<dbReference type="Proteomes" id="UP000033616">
    <property type="component" value="Unassembled WGS sequence"/>
</dbReference>
<dbReference type="RefSeq" id="WP_232296944.1">
    <property type="nucleotide sequence ID" value="NZ_LANP01000012.1"/>
</dbReference>
<evidence type="ECO:0000256" key="2">
    <source>
        <dbReference type="ARBA" id="ARBA00009773"/>
    </source>
</evidence>
<name>A0A0F3ML67_9RICK</name>
<evidence type="ECO:0000256" key="3">
    <source>
        <dbReference type="ARBA" id="ARBA00022448"/>
    </source>
</evidence>
<proteinExistence type="inferred from homology"/>
<dbReference type="GO" id="GO:0005886">
    <property type="term" value="C:plasma membrane"/>
    <property type="evidence" value="ECO:0007669"/>
    <property type="project" value="UniProtKB-SubCell"/>
</dbReference>
<accession>A0A0F3ML67</accession>
<evidence type="ECO:0000256" key="1">
    <source>
        <dbReference type="ARBA" id="ARBA00004651"/>
    </source>
</evidence>
<evidence type="ECO:0000256" key="4">
    <source>
        <dbReference type="ARBA" id="ARBA00022475"/>
    </source>
</evidence>
<comment type="similarity">
    <text evidence="2">Belongs to the autoinducer-2 exporter (AI-2E) (TC 2.A.86) family.</text>
</comment>